<feature type="region of interest" description="Disordered" evidence="1">
    <location>
        <begin position="1"/>
        <end position="24"/>
    </location>
</feature>
<protein>
    <submittedName>
        <fullName evidence="2">Uncharacterized protein</fullName>
    </submittedName>
</protein>
<keyword evidence="3" id="KW-1185">Reference proteome</keyword>
<gene>
    <name evidence="2" type="ORF">MTIM_21710</name>
</gene>
<sequence length="58" mass="6183">MLSMSARIGADRAPDNAAASATRPVITPRLRRTVNRTRVAKITVTTVVPAGHADDTVR</sequence>
<comment type="caution">
    <text evidence="2">The sequence shown here is derived from an EMBL/GenBank/DDBJ whole genome shotgun (WGS) entry which is preliminary data.</text>
</comment>
<evidence type="ECO:0000256" key="1">
    <source>
        <dbReference type="SAM" id="MobiDB-lite"/>
    </source>
</evidence>
<feature type="compositionally biased region" description="Low complexity" evidence="1">
    <location>
        <begin position="15"/>
        <end position="24"/>
    </location>
</feature>
<evidence type="ECO:0000313" key="3">
    <source>
        <dbReference type="Proteomes" id="UP000465301"/>
    </source>
</evidence>
<reference evidence="2 3" key="1">
    <citation type="journal article" date="2019" name="Emerg. Microbes Infect.">
        <title>Comprehensive subspecies identification of 175 nontuberculous mycobacteria species based on 7547 genomic profiles.</title>
        <authorList>
            <person name="Matsumoto Y."/>
            <person name="Kinjo T."/>
            <person name="Motooka D."/>
            <person name="Nabeya D."/>
            <person name="Jung N."/>
            <person name="Uechi K."/>
            <person name="Horii T."/>
            <person name="Iida T."/>
            <person name="Fujita J."/>
            <person name="Nakamura S."/>
        </authorList>
    </citation>
    <scope>NUCLEOTIDE SEQUENCE [LARGE SCALE GENOMIC DNA]</scope>
    <source>
        <strain evidence="2 3">JCM 30726</strain>
    </source>
</reference>
<organism evidence="2 3">
    <name type="scientific">Mycobacterium timonense</name>
    <dbReference type="NCBI Taxonomy" id="701043"/>
    <lineage>
        <taxon>Bacteria</taxon>
        <taxon>Bacillati</taxon>
        <taxon>Actinomycetota</taxon>
        <taxon>Actinomycetes</taxon>
        <taxon>Mycobacteriales</taxon>
        <taxon>Mycobacteriaceae</taxon>
        <taxon>Mycobacterium</taxon>
        <taxon>Mycobacterium avium complex (MAC)</taxon>
    </lineage>
</organism>
<proteinExistence type="predicted"/>
<dbReference type="AlphaFoldDB" id="A0A7I9Z5Z5"/>
<accession>A0A7I9Z5Z5</accession>
<name>A0A7I9Z5Z5_9MYCO</name>
<evidence type="ECO:0000313" key="2">
    <source>
        <dbReference type="EMBL" id="GFG96292.1"/>
    </source>
</evidence>
<dbReference type="Proteomes" id="UP000465301">
    <property type="component" value="Unassembled WGS sequence"/>
</dbReference>
<dbReference type="EMBL" id="BLLA01000001">
    <property type="protein sequence ID" value="GFG96292.1"/>
    <property type="molecule type" value="Genomic_DNA"/>
</dbReference>